<evidence type="ECO:0008006" key="3">
    <source>
        <dbReference type="Google" id="ProtNLM"/>
    </source>
</evidence>
<dbReference type="InterPro" id="IPR052895">
    <property type="entry name" value="HetReg/Transcr_Mod"/>
</dbReference>
<name>A0A395RQM9_FUSSP</name>
<dbReference type="PANTHER" id="PTHR24148:SF73">
    <property type="entry name" value="HET DOMAIN PROTEIN (AFU_ORTHOLOGUE AFUA_8G01020)"/>
    <property type="match status" value="1"/>
</dbReference>
<gene>
    <name evidence="1" type="ORF">FSPOR_9283</name>
</gene>
<accession>A0A395RQM9</accession>
<keyword evidence="2" id="KW-1185">Reference proteome</keyword>
<organism evidence="1 2">
    <name type="scientific">Fusarium sporotrichioides</name>
    <dbReference type="NCBI Taxonomy" id="5514"/>
    <lineage>
        <taxon>Eukaryota</taxon>
        <taxon>Fungi</taxon>
        <taxon>Dikarya</taxon>
        <taxon>Ascomycota</taxon>
        <taxon>Pezizomycotina</taxon>
        <taxon>Sordariomycetes</taxon>
        <taxon>Hypocreomycetidae</taxon>
        <taxon>Hypocreales</taxon>
        <taxon>Nectriaceae</taxon>
        <taxon>Fusarium</taxon>
    </lineage>
</organism>
<sequence length="591" mass="66650">MMGRIYSQSGAVVCWLGLPSDPLFAAIDAIETVAYERYVHGTYTRNEENHHKLANCLEQLQGCLKSVKRTDAIEHLRVVDESSAEVSLVGDVGLYALANALQHATVVIYDLLQGSYGTELRICRKNLEGTFHDIRNWHDQLQQRTCKLDASLVRNSHRVGFLLVLLSFRMNKFRKIVEDYVLQAICEEGYCNIFWLKYHPWLGEVKGVVGESHTSPAQALFEISYWSRIWIRQEIILAKHPVFVCGPRSFSIETLKSFSAWVGWIQDPSYFELTKKVGLSKLVVLAYQRIWKLLHHIFGSRQDRGGTGSHWLGTSDSKFNIWWESPVARATNPKDYYYGFLGLTDLKLTPDYSPNKSLGLVGRDFMDEYLKASRDKPQSDKPLGGPLGLLAFAGVGYGWDADQDMPSWGPNFPGQALAKPSSRGQADAVVITDSVGFGSVFETASDAKITGPDMEVSVIILDYIENIGPRVSDYGRTELLHPEGLPITWAFDFALRQRSYVSGGHPLTALHTLLEPSAERENTLADMAIEKSLDFFKFLARFGRIRPDSKLPRKVAWARLCFMRDYFAQVPVSNSPLPSTITYFPRILSMI</sequence>
<dbReference type="PANTHER" id="PTHR24148">
    <property type="entry name" value="ANKYRIN REPEAT DOMAIN-CONTAINING PROTEIN 39 HOMOLOG-RELATED"/>
    <property type="match status" value="1"/>
</dbReference>
<dbReference type="AlphaFoldDB" id="A0A395RQM9"/>
<proteinExistence type="predicted"/>
<reference evidence="1 2" key="1">
    <citation type="journal article" date="2018" name="PLoS Pathog.">
        <title>Evolution of structural diversity of trichothecenes, a family of toxins produced by plant pathogenic and entomopathogenic fungi.</title>
        <authorList>
            <person name="Proctor R.H."/>
            <person name="McCormick S.P."/>
            <person name="Kim H.S."/>
            <person name="Cardoza R.E."/>
            <person name="Stanley A.M."/>
            <person name="Lindo L."/>
            <person name="Kelly A."/>
            <person name="Brown D.W."/>
            <person name="Lee T."/>
            <person name="Vaughan M.M."/>
            <person name="Alexander N.J."/>
            <person name="Busman M."/>
            <person name="Gutierrez S."/>
        </authorList>
    </citation>
    <scope>NUCLEOTIDE SEQUENCE [LARGE SCALE GENOMIC DNA]</scope>
    <source>
        <strain evidence="1 2">NRRL 3299</strain>
    </source>
</reference>
<dbReference type="STRING" id="5514.A0A395RQM9"/>
<evidence type="ECO:0000313" key="2">
    <source>
        <dbReference type="Proteomes" id="UP000266152"/>
    </source>
</evidence>
<comment type="caution">
    <text evidence="1">The sequence shown here is derived from an EMBL/GenBank/DDBJ whole genome shotgun (WGS) entry which is preliminary data.</text>
</comment>
<dbReference type="Proteomes" id="UP000266152">
    <property type="component" value="Unassembled WGS sequence"/>
</dbReference>
<protein>
    <recommendedName>
        <fullName evidence="3">Heterokaryon incompatibility domain-containing protein</fullName>
    </recommendedName>
</protein>
<dbReference type="EMBL" id="PXOF01000148">
    <property type="protein sequence ID" value="RGP62436.1"/>
    <property type="molecule type" value="Genomic_DNA"/>
</dbReference>
<evidence type="ECO:0000313" key="1">
    <source>
        <dbReference type="EMBL" id="RGP62436.1"/>
    </source>
</evidence>